<dbReference type="PANTHER" id="PTHR46323">
    <property type="entry name" value="BETA-GALACTOSIDASE"/>
    <property type="match status" value="1"/>
</dbReference>
<dbReference type="SUPFAM" id="SSF49785">
    <property type="entry name" value="Galactose-binding domain-like"/>
    <property type="match status" value="1"/>
</dbReference>
<dbReference type="Pfam" id="PF16353">
    <property type="entry name" value="LacZ_4"/>
    <property type="match status" value="1"/>
</dbReference>
<keyword evidence="6 10" id="KW-0378">Hydrolase</keyword>
<dbReference type="PRINTS" id="PR00132">
    <property type="entry name" value="GLHYDRLASE2"/>
</dbReference>
<dbReference type="InterPro" id="IPR006101">
    <property type="entry name" value="Glyco_hydro_2"/>
</dbReference>
<dbReference type="InterPro" id="IPR032312">
    <property type="entry name" value="LacZ_4"/>
</dbReference>
<dbReference type="Gene3D" id="2.60.120.260">
    <property type="entry name" value="Galactose-binding domain-like"/>
    <property type="match status" value="1"/>
</dbReference>
<dbReference type="Proteomes" id="UP001197770">
    <property type="component" value="Unassembled WGS sequence"/>
</dbReference>
<comment type="caution">
    <text evidence="12">The sequence shown here is derived from an EMBL/GenBank/DDBJ whole genome shotgun (WGS) entry which is preliminary data.</text>
</comment>
<dbReference type="Pfam" id="PF02836">
    <property type="entry name" value="Glyco_hydro_2_C"/>
    <property type="match status" value="1"/>
</dbReference>
<dbReference type="InterPro" id="IPR017853">
    <property type="entry name" value="GH"/>
</dbReference>
<evidence type="ECO:0000313" key="12">
    <source>
        <dbReference type="EMBL" id="MCC4211234.1"/>
    </source>
</evidence>
<evidence type="ECO:0000256" key="5">
    <source>
        <dbReference type="ARBA" id="ARBA00012756"/>
    </source>
</evidence>
<keyword evidence="7" id="KW-0106">Calcium</keyword>
<dbReference type="RefSeq" id="WP_228228358.1">
    <property type="nucleotide sequence ID" value="NZ_JAJGMW010000001.1"/>
</dbReference>
<proteinExistence type="inferred from homology"/>
<dbReference type="InterPro" id="IPR023230">
    <property type="entry name" value="Glyco_hydro_2_CS"/>
</dbReference>
<dbReference type="EC" id="3.2.1.23" evidence="5 10"/>
<evidence type="ECO:0000313" key="13">
    <source>
        <dbReference type="Proteomes" id="UP001197770"/>
    </source>
</evidence>
<dbReference type="Pfam" id="PF02929">
    <property type="entry name" value="Bgal_small_N"/>
    <property type="match status" value="1"/>
</dbReference>
<dbReference type="PROSITE" id="PS00608">
    <property type="entry name" value="GLYCOSYL_HYDROL_F2_2"/>
    <property type="match status" value="1"/>
</dbReference>
<dbReference type="SMART" id="SM01038">
    <property type="entry name" value="Bgal_small_N"/>
    <property type="match status" value="1"/>
</dbReference>
<keyword evidence="13" id="KW-1185">Reference proteome</keyword>
<evidence type="ECO:0000256" key="6">
    <source>
        <dbReference type="ARBA" id="ARBA00022801"/>
    </source>
</evidence>
<comment type="cofactor">
    <cofactor evidence="2">
        <name>Ca(2+)</name>
        <dbReference type="ChEBI" id="CHEBI:29108"/>
    </cofactor>
</comment>
<dbReference type="PROSITE" id="PS00719">
    <property type="entry name" value="GLYCOSYL_HYDROL_F2_1"/>
    <property type="match status" value="1"/>
</dbReference>
<comment type="similarity">
    <text evidence="3 10">Belongs to the glycosyl hydrolase 2 family.</text>
</comment>
<dbReference type="InterPro" id="IPR006103">
    <property type="entry name" value="Glyco_hydro_2_cat"/>
</dbReference>
<dbReference type="Gene3D" id="2.70.98.10">
    <property type="match status" value="1"/>
</dbReference>
<organism evidence="12 13">
    <name type="scientific">Leeuwenhoekiella parthenopeia</name>
    <dbReference type="NCBI Taxonomy" id="2890320"/>
    <lineage>
        <taxon>Bacteria</taxon>
        <taxon>Pseudomonadati</taxon>
        <taxon>Bacteroidota</taxon>
        <taxon>Flavobacteriia</taxon>
        <taxon>Flavobacteriales</taxon>
        <taxon>Flavobacteriaceae</taxon>
        <taxon>Leeuwenhoekiella</taxon>
    </lineage>
</organism>
<evidence type="ECO:0000256" key="1">
    <source>
        <dbReference type="ARBA" id="ARBA00001412"/>
    </source>
</evidence>
<comment type="catalytic activity">
    <reaction evidence="1 10">
        <text>Hydrolysis of terminal non-reducing beta-D-galactose residues in beta-D-galactosides.</text>
        <dbReference type="EC" id="3.2.1.23"/>
    </reaction>
</comment>
<dbReference type="InterPro" id="IPR050347">
    <property type="entry name" value="Bact_Beta-galactosidase"/>
</dbReference>
<evidence type="ECO:0000256" key="4">
    <source>
        <dbReference type="ARBA" id="ARBA00011245"/>
    </source>
</evidence>
<dbReference type="InterPro" id="IPR011013">
    <property type="entry name" value="Gal_mutarotase_sf_dom"/>
</dbReference>
<dbReference type="InterPro" id="IPR013783">
    <property type="entry name" value="Ig-like_fold"/>
</dbReference>
<sequence length="1073" mass="122521">MTSRNFKILIVILLIYNVNFFAQEKSKPIYTAPKWENPEWENPEIFQINREEPRSTYYNYASEESALAASGWQKSPYYKSLNGTWQFYYADSVQARPVNFYKEDFNTAGWDTIEVPSNWEMQGFGLPIYTNVKYVFPANPPYIPHELNNVGTYRRNFTVPEDWEGKETYLHFEGVSGATYVYVNGEFVGYNEGSKTPAEFNVTPYLKKGENILAVQIMRWSDASYMEDQDFWRLSGIERDVYLRAENPVYIKDIRLNGDYLIDTNSGKFFVDVDFGSTAKRNEKGEVEIKLLDGEKELYNESHSFQIPARGDSSFSSEGEIMSIQPWSAENPKLYTVSISLKDNKGKVLQATTLKTGFRNIKIENNQFLVNGKPVLIKGVNLHDHDERTGHVITPELTLKDMRLMKENNVNAIRCSHYPKNPFFYEMADKYGFYVIDEANIETHGMGTTNQGLDNNLERQKVHPAYLPEWKGMHMDRTKRMFERDKNHPSIVIWSLGNEAGNGDNFMATYAYLKEVDKTRPTQYEGATGYSNTDIQAPMYDRIPKLINYAENNPQRPLILCEYSHAMGNSLGNFQDYWDVIEKYEVLQGGFIWDWVDQGLLATTPEGESYWGYGGDFGAENIQNDGNFCLNGIVNPDRTAHPGLAELKKVYQNIAFTNLNLDSKTIEIHNKYFFTPLSDFDFSWELLREGVQVATGDMPAINPAPQERVITPIKLPEIRIGGEYQLRLFAKTNTAMPLLDVGTVLAQEEFVFGNYDYVSHCEVDESVSFTAEKQGDNLLLKSEAVAITFNTQSGSMTSMDYGSGNILVQGIQPNFWRPTTDNDFGFNMPKVFGTWKTASENQVLKKMHLKTNGKILPTDKLKKKKLGNQASIETVYNLGDSIGTVAVNYELQANGQIQVTIALNDLRQGLSNLPRFGSNLILKDEYDQVNWYGRGPQENYQDRNTAAFVGNYTASVKDLYFPYIRPQENGYKTDTRWVRFTNQSGAGIEVVAPELFSFSAHHQYNSDFDAGKQKQQRHTTDIKKRDLVNVNIDATQMGVGGDTSWGARPLDQYQIEAKNMKYSFIIKPIQTKK</sequence>
<keyword evidence="8 10" id="KW-0326">Glycosidase</keyword>
<dbReference type="InterPro" id="IPR006102">
    <property type="entry name" value="Ig-like_GH2"/>
</dbReference>
<feature type="domain" description="Beta galactosidase small chain/" evidence="11">
    <location>
        <begin position="779"/>
        <end position="1067"/>
    </location>
</feature>
<evidence type="ECO:0000256" key="9">
    <source>
        <dbReference type="ARBA" id="ARBA00032230"/>
    </source>
</evidence>
<dbReference type="Pfam" id="PF00703">
    <property type="entry name" value="Glyco_hydro_2"/>
    <property type="match status" value="1"/>
</dbReference>
<dbReference type="SUPFAM" id="SSF51445">
    <property type="entry name" value="(Trans)glycosidases"/>
    <property type="match status" value="1"/>
</dbReference>
<dbReference type="InterPro" id="IPR014718">
    <property type="entry name" value="GH-type_carb-bd"/>
</dbReference>
<dbReference type="InterPro" id="IPR004199">
    <property type="entry name" value="B-gal_small/dom_5"/>
</dbReference>
<dbReference type="InterPro" id="IPR008979">
    <property type="entry name" value="Galactose-bd-like_sf"/>
</dbReference>
<dbReference type="PANTHER" id="PTHR46323:SF2">
    <property type="entry name" value="BETA-GALACTOSIDASE"/>
    <property type="match status" value="1"/>
</dbReference>
<evidence type="ECO:0000256" key="8">
    <source>
        <dbReference type="ARBA" id="ARBA00023295"/>
    </source>
</evidence>
<dbReference type="InterPro" id="IPR023232">
    <property type="entry name" value="Glyco_hydro_2_AS"/>
</dbReference>
<dbReference type="SUPFAM" id="SSF49303">
    <property type="entry name" value="beta-Galactosidase/glucuronidase domain"/>
    <property type="match status" value="2"/>
</dbReference>
<dbReference type="SUPFAM" id="SSF74650">
    <property type="entry name" value="Galactose mutarotase-like"/>
    <property type="match status" value="1"/>
</dbReference>
<evidence type="ECO:0000256" key="3">
    <source>
        <dbReference type="ARBA" id="ARBA00007401"/>
    </source>
</evidence>
<name>A0ABS8GMN2_9FLAO</name>
<dbReference type="InterPro" id="IPR036156">
    <property type="entry name" value="Beta-gal/glucu_dom_sf"/>
</dbReference>
<evidence type="ECO:0000259" key="11">
    <source>
        <dbReference type="SMART" id="SM01038"/>
    </source>
</evidence>
<evidence type="ECO:0000256" key="7">
    <source>
        <dbReference type="ARBA" id="ARBA00022837"/>
    </source>
</evidence>
<gene>
    <name evidence="12" type="ORF">LLW17_00765</name>
</gene>
<comment type="subunit">
    <text evidence="4">Monomer.</text>
</comment>
<dbReference type="Gene3D" id="3.20.20.80">
    <property type="entry name" value="Glycosidases"/>
    <property type="match status" value="1"/>
</dbReference>
<dbReference type="Gene3D" id="2.60.40.10">
    <property type="entry name" value="Immunoglobulins"/>
    <property type="match status" value="2"/>
</dbReference>
<dbReference type="Pfam" id="PF02837">
    <property type="entry name" value="Glyco_hydro_2_N"/>
    <property type="match status" value="1"/>
</dbReference>
<evidence type="ECO:0000256" key="2">
    <source>
        <dbReference type="ARBA" id="ARBA00001913"/>
    </source>
</evidence>
<accession>A0ABS8GMN2</accession>
<evidence type="ECO:0000256" key="10">
    <source>
        <dbReference type="RuleBase" id="RU361154"/>
    </source>
</evidence>
<reference evidence="12 13" key="1">
    <citation type="submission" date="2021-11" db="EMBL/GenBank/DDBJ databases">
        <title>Seasonal and diel survey of microbial diversity of the Tyrrhenian coast.</title>
        <authorList>
            <person name="Gattoni G."/>
            <person name="Corral P."/>
        </authorList>
    </citation>
    <scope>NUCLEOTIDE SEQUENCE [LARGE SCALE GENOMIC DNA]</scope>
    <source>
        <strain evidence="12 13">Mr9</strain>
    </source>
</reference>
<dbReference type="EMBL" id="JAJGMW010000001">
    <property type="protein sequence ID" value="MCC4211234.1"/>
    <property type="molecule type" value="Genomic_DNA"/>
</dbReference>
<dbReference type="InterPro" id="IPR006104">
    <property type="entry name" value="Glyco_hydro_2_N"/>
</dbReference>
<protein>
    <recommendedName>
        <fullName evidence="5 10">Beta-galactosidase</fullName>
        <ecNumber evidence="5 10">3.2.1.23</ecNumber>
    </recommendedName>
    <alternativeName>
        <fullName evidence="9 10">Lactase</fullName>
    </alternativeName>
</protein>